<keyword evidence="4" id="KW-1185">Reference proteome</keyword>
<evidence type="ECO:0000313" key="4">
    <source>
        <dbReference type="Proteomes" id="UP000756346"/>
    </source>
</evidence>
<dbReference type="RefSeq" id="XP_046013426.1">
    <property type="nucleotide sequence ID" value="XM_046156603.1"/>
</dbReference>
<sequence>MSKVAHAYTDDKEGAALPPEAPDGQVSDSSYSTGKSEPIPVQDDTAPVEDPIRPEKANSDEQLGKHCFPSQHMHPSANKPIMLTRPGMLTDTIKQDEKEAIDKSNIIKERTRGAPPKGTYQGPSDEKDLVE</sequence>
<feature type="compositionally biased region" description="Basic and acidic residues" evidence="1">
    <location>
        <begin position="50"/>
        <end position="64"/>
    </location>
</feature>
<dbReference type="EMBL" id="JAGTJQ010000004">
    <property type="protein sequence ID" value="KAH7032594.1"/>
    <property type="molecule type" value="Genomic_DNA"/>
</dbReference>
<dbReference type="Proteomes" id="UP000756346">
    <property type="component" value="Unassembled WGS sequence"/>
</dbReference>
<feature type="region of interest" description="Disordered" evidence="1">
    <location>
        <begin position="1"/>
        <end position="84"/>
    </location>
</feature>
<evidence type="ECO:0000256" key="1">
    <source>
        <dbReference type="SAM" id="MobiDB-lite"/>
    </source>
</evidence>
<evidence type="ECO:0000313" key="2">
    <source>
        <dbReference type="EMBL" id="KAH7025249.1"/>
    </source>
</evidence>
<reference evidence="3" key="1">
    <citation type="journal article" date="2021" name="Nat. Commun.">
        <title>Genetic determinants of endophytism in the Arabidopsis root mycobiome.</title>
        <authorList>
            <person name="Mesny F."/>
            <person name="Miyauchi S."/>
            <person name="Thiergart T."/>
            <person name="Pickel B."/>
            <person name="Atanasova L."/>
            <person name="Karlsson M."/>
            <person name="Huettel B."/>
            <person name="Barry K.W."/>
            <person name="Haridas S."/>
            <person name="Chen C."/>
            <person name="Bauer D."/>
            <person name="Andreopoulos W."/>
            <person name="Pangilinan J."/>
            <person name="LaButti K."/>
            <person name="Riley R."/>
            <person name="Lipzen A."/>
            <person name="Clum A."/>
            <person name="Drula E."/>
            <person name="Henrissat B."/>
            <person name="Kohler A."/>
            <person name="Grigoriev I.V."/>
            <person name="Martin F.M."/>
            <person name="Hacquard S."/>
        </authorList>
    </citation>
    <scope>NUCLEOTIDE SEQUENCE</scope>
    <source>
        <strain evidence="3">MPI-CAGE-CH-0230</strain>
    </source>
</reference>
<accession>A0A9P8YA46</accession>
<feature type="compositionally biased region" description="Basic and acidic residues" evidence="1">
    <location>
        <begin position="97"/>
        <end position="112"/>
    </location>
</feature>
<dbReference type="GeneID" id="70186149"/>
<comment type="caution">
    <text evidence="3">The sequence shown here is derived from an EMBL/GenBank/DDBJ whole genome shotgun (WGS) entry which is preliminary data.</text>
</comment>
<dbReference type="OrthoDB" id="4357148at2759"/>
<dbReference type="AlphaFoldDB" id="A0A9P8YA46"/>
<proteinExistence type="predicted"/>
<evidence type="ECO:0000313" key="3">
    <source>
        <dbReference type="EMBL" id="KAH7032594.1"/>
    </source>
</evidence>
<protein>
    <submittedName>
        <fullName evidence="3">Uncharacterized protein</fullName>
    </submittedName>
</protein>
<gene>
    <name evidence="3" type="ORF">B0I36DRAFT_347780</name>
    <name evidence="2" type="ORF">B0I36DRAFT_353388</name>
</gene>
<feature type="region of interest" description="Disordered" evidence="1">
    <location>
        <begin position="97"/>
        <end position="131"/>
    </location>
</feature>
<name>A0A9P8YA46_9PEZI</name>
<feature type="compositionally biased region" description="Polar residues" evidence="1">
    <location>
        <begin position="26"/>
        <end position="35"/>
    </location>
</feature>
<organism evidence="3 4">
    <name type="scientific">Microdochium trichocladiopsis</name>
    <dbReference type="NCBI Taxonomy" id="1682393"/>
    <lineage>
        <taxon>Eukaryota</taxon>
        <taxon>Fungi</taxon>
        <taxon>Dikarya</taxon>
        <taxon>Ascomycota</taxon>
        <taxon>Pezizomycotina</taxon>
        <taxon>Sordariomycetes</taxon>
        <taxon>Xylariomycetidae</taxon>
        <taxon>Xylariales</taxon>
        <taxon>Microdochiaceae</taxon>
        <taxon>Microdochium</taxon>
    </lineage>
</organism>
<dbReference type="EMBL" id="JAGTJQ010000009">
    <property type="protein sequence ID" value="KAH7025249.1"/>
    <property type="molecule type" value="Genomic_DNA"/>
</dbReference>